<proteinExistence type="predicted"/>
<dbReference type="CDD" id="cd06577">
    <property type="entry name" value="PASTA_pknB"/>
    <property type="match status" value="1"/>
</dbReference>
<sequence length="317" mass="33128">MPITAVGHIVDSDGEPIVGRKIVLQALGEQGWTTLQEIRDGTVDVDLPGVGPGRGRGAPVPLRLVDTSTDTELVVSSDPMWTAGDEQLTADFGTLRLREEAVLRPGVVSTGERVIGTPRERIGTDDVRPIPHGIPELREELEIKTSELKNVRLDLSTALTRVEELTATLGTSTEIVDVIAGLGTQLSATNAQLATQTTPFRLAEVKIDLRGRLGTDGSTIVMDGANGGSGISADLVVDAPASTIPTQGVPSVQGLTASAAVRVLRSVGFHLDSATQQLPEDQGVPGQAITQQPAAGAVAEFGTTVLVVFGVRNESDE</sequence>
<accession>A0A291GL68</accession>
<dbReference type="PROSITE" id="PS51178">
    <property type="entry name" value="PASTA"/>
    <property type="match status" value="1"/>
</dbReference>
<feature type="domain" description="PASTA" evidence="1">
    <location>
        <begin position="243"/>
        <end position="311"/>
    </location>
</feature>
<keyword evidence="3" id="KW-1185">Reference proteome</keyword>
<dbReference type="InterPro" id="IPR005543">
    <property type="entry name" value="PASTA_dom"/>
</dbReference>
<dbReference type="AlphaFoldDB" id="A0A291GL68"/>
<dbReference type="Proteomes" id="UP000218165">
    <property type="component" value="Chromosome"/>
</dbReference>
<evidence type="ECO:0000259" key="1">
    <source>
        <dbReference type="PROSITE" id="PS51178"/>
    </source>
</evidence>
<evidence type="ECO:0000313" key="2">
    <source>
        <dbReference type="EMBL" id="ATG50802.1"/>
    </source>
</evidence>
<organism evidence="2 3">
    <name type="scientific">Brachybacterium vulturis</name>
    <dbReference type="NCBI Taxonomy" id="2017484"/>
    <lineage>
        <taxon>Bacteria</taxon>
        <taxon>Bacillati</taxon>
        <taxon>Actinomycetota</taxon>
        <taxon>Actinomycetes</taxon>
        <taxon>Micrococcales</taxon>
        <taxon>Dermabacteraceae</taxon>
        <taxon>Brachybacterium</taxon>
    </lineage>
</organism>
<dbReference type="KEGG" id="brz:CFK38_04125"/>
<dbReference type="OrthoDB" id="3456672at2"/>
<dbReference type="EMBL" id="CP023563">
    <property type="protein sequence ID" value="ATG50802.1"/>
    <property type="molecule type" value="Genomic_DNA"/>
</dbReference>
<dbReference type="Pfam" id="PF03793">
    <property type="entry name" value="PASTA"/>
    <property type="match status" value="1"/>
</dbReference>
<name>A0A291GL68_9MICO</name>
<gene>
    <name evidence="2" type="ORF">CFK38_04125</name>
</gene>
<dbReference type="RefSeq" id="WP_096801942.1">
    <property type="nucleotide sequence ID" value="NZ_CP023563.1"/>
</dbReference>
<protein>
    <recommendedName>
        <fullName evidence="1">PASTA domain-containing protein</fullName>
    </recommendedName>
</protein>
<dbReference type="Gene3D" id="3.30.10.20">
    <property type="match status" value="1"/>
</dbReference>
<reference evidence="3" key="1">
    <citation type="submission" date="2017-09" db="EMBL/GenBank/DDBJ databases">
        <title>Brachybacterium sp. VM2412.</title>
        <authorList>
            <person name="Tak E.J."/>
            <person name="Bae J.-W."/>
        </authorList>
    </citation>
    <scope>NUCLEOTIDE SEQUENCE [LARGE SCALE GENOMIC DNA]</scope>
    <source>
        <strain evidence="3">VM2412</strain>
    </source>
</reference>
<evidence type="ECO:0000313" key="3">
    <source>
        <dbReference type="Proteomes" id="UP000218165"/>
    </source>
</evidence>